<keyword evidence="1" id="KW-0472">Membrane</keyword>
<keyword evidence="3" id="KW-1185">Reference proteome</keyword>
<feature type="transmembrane region" description="Helical" evidence="1">
    <location>
        <begin position="197"/>
        <end position="214"/>
    </location>
</feature>
<proteinExistence type="predicted"/>
<reference evidence="2 3" key="1">
    <citation type="journal article" date="2014" name="Genome Announc.">
        <title>Draft Genome Sequence of Lysobacter capsici AZ78, a Bacterium Antagonistic to Plant-Pathogenic Oomycetes.</title>
        <authorList>
            <person name="Puopolo G."/>
            <person name="Sonego P."/>
            <person name="Engelen K."/>
            <person name="Pertot I."/>
        </authorList>
    </citation>
    <scope>NUCLEOTIDE SEQUENCE [LARGE SCALE GENOMIC DNA]</scope>
    <source>
        <strain evidence="2 3">AZ78</strain>
    </source>
</reference>
<dbReference type="AlphaFoldDB" id="A0A108U563"/>
<feature type="transmembrane region" description="Helical" evidence="1">
    <location>
        <begin position="168"/>
        <end position="191"/>
    </location>
</feature>
<sequence length="226" mass="23808">MGIVLPRWVWIGTACLAAIAGMINAIGYLGYEHQAVTHLTGTTTLLGVALAHGQGRVALDLVLVALSFVLGAVLSGLIIQDSTLKLGRRYGVVLAVEAACLFAAVPLMERDVHVGVMLAAVACGLQNAMATTYSGALIRTTHLTGLFTDVGVALGHWLRGLPVGTRRVWLCLVVICGFLAGGAIGAVLFQAWSYRALYVPAMLTGITGVSYALYRHWALRRPVQGG</sequence>
<evidence type="ECO:0000313" key="3">
    <source>
        <dbReference type="Proteomes" id="UP000023435"/>
    </source>
</evidence>
<name>A0A108U563_9GAMM</name>
<dbReference type="Proteomes" id="UP000023435">
    <property type="component" value="Unassembled WGS sequence"/>
</dbReference>
<evidence type="ECO:0000313" key="2">
    <source>
        <dbReference type="EMBL" id="KWS02747.1"/>
    </source>
</evidence>
<feature type="transmembrane region" description="Helical" evidence="1">
    <location>
        <begin position="90"/>
        <end position="108"/>
    </location>
</feature>
<dbReference type="Pfam" id="PF06912">
    <property type="entry name" value="DUF1275"/>
    <property type="match status" value="1"/>
</dbReference>
<feature type="transmembrane region" description="Helical" evidence="1">
    <location>
        <begin position="7"/>
        <end position="31"/>
    </location>
</feature>
<comment type="caution">
    <text evidence="2">The sequence shown here is derived from an EMBL/GenBank/DDBJ whole genome shotgun (WGS) entry which is preliminary data.</text>
</comment>
<feature type="transmembrane region" description="Helical" evidence="1">
    <location>
        <begin position="57"/>
        <end position="78"/>
    </location>
</feature>
<keyword evidence="1 2" id="KW-0812">Transmembrane</keyword>
<evidence type="ECO:0000256" key="1">
    <source>
        <dbReference type="SAM" id="Phobius"/>
    </source>
</evidence>
<dbReference type="PANTHER" id="PTHR37314">
    <property type="entry name" value="SLR0142 PROTEIN"/>
    <property type="match status" value="1"/>
</dbReference>
<gene>
    <name evidence="2" type="ORF">AZ78_0293</name>
</gene>
<dbReference type="RefSeq" id="WP_036104214.1">
    <property type="nucleotide sequence ID" value="NZ_JAJA02000001.1"/>
</dbReference>
<protein>
    <submittedName>
        <fullName evidence="2">Transmembrane protein</fullName>
    </submittedName>
</protein>
<accession>A0A108U563</accession>
<dbReference type="InterPro" id="IPR010699">
    <property type="entry name" value="DUF1275"/>
</dbReference>
<dbReference type="OrthoDB" id="270162at2"/>
<organism evidence="2 3">
    <name type="scientific">Lysobacter capsici AZ78</name>
    <dbReference type="NCBI Taxonomy" id="1444315"/>
    <lineage>
        <taxon>Bacteria</taxon>
        <taxon>Pseudomonadati</taxon>
        <taxon>Pseudomonadota</taxon>
        <taxon>Gammaproteobacteria</taxon>
        <taxon>Lysobacterales</taxon>
        <taxon>Lysobacteraceae</taxon>
        <taxon>Lysobacter</taxon>
    </lineage>
</organism>
<dbReference type="PANTHER" id="PTHR37314:SF4">
    <property type="entry name" value="UPF0700 TRANSMEMBRANE PROTEIN YOAK"/>
    <property type="match status" value="1"/>
</dbReference>
<keyword evidence="1" id="KW-1133">Transmembrane helix</keyword>
<dbReference type="EMBL" id="JAJA02000001">
    <property type="protein sequence ID" value="KWS02747.1"/>
    <property type="molecule type" value="Genomic_DNA"/>
</dbReference>